<dbReference type="PANTHER" id="PTHR32305:SF17">
    <property type="entry name" value="TRNA NUCLEASE WAPA"/>
    <property type="match status" value="1"/>
</dbReference>
<dbReference type="InterPro" id="IPR050708">
    <property type="entry name" value="T6SS_VgrG/RHS"/>
</dbReference>
<name>A0A5D4SLS3_9BACI</name>
<evidence type="ECO:0000259" key="4">
    <source>
        <dbReference type="Pfam" id="PF25023"/>
    </source>
</evidence>
<evidence type="ECO:0000313" key="5">
    <source>
        <dbReference type="EMBL" id="TYS63661.1"/>
    </source>
</evidence>
<gene>
    <name evidence="5" type="ORF">FZC76_19430</name>
</gene>
<organism evidence="5 6">
    <name type="scientific">Sutcliffiella horikoshii</name>
    <dbReference type="NCBI Taxonomy" id="79883"/>
    <lineage>
        <taxon>Bacteria</taxon>
        <taxon>Bacillati</taxon>
        <taxon>Bacillota</taxon>
        <taxon>Bacilli</taxon>
        <taxon>Bacillales</taxon>
        <taxon>Bacillaceae</taxon>
        <taxon>Sutcliffiella</taxon>
    </lineage>
</organism>
<evidence type="ECO:0000256" key="2">
    <source>
        <dbReference type="SAM" id="MobiDB-lite"/>
    </source>
</evidence>
<dbReference type="InterPro" id="IPR045351">
    <property type="entry name" value="DUF6531"/>
</dbReference>
<reference evidence="5 6" key="1">
    <citation type="submission" date="2019-08" db="EMBL/GenBank/DDBJ databases">
        <title>Bacillus genomes from the desert of Cuatro Cienegas, Coahuila.</title>
        <authorList>
            <person name="Olmedo-Alvarez G."/>
        </authorList>
    </citation>
    <scope>NUCLEOTIDE SEQUENCE [LARGE SCALE GENOMIC DNA]</scope>
    <source>
        <strain evidence="5 6">CH28_1T</strain>
    </source>
</reference>
<dbReference type="NCBIfam" id="NF033679">
    <property type="entry name" value="DNRLRE_dom"/>
    <property type="match status" value="1"/>
</dbReference>
<evidence type="ECO:0000313" key="6">
    <source>
        <dbReference type="Proteomes" id="UP000322524"/>
    </source>
</evidence>
<dbReference type="Proteomes" id="UP000322524">
    <property type="component" value="Unassembled WGS sequence"/>
</dbReference>
<dbReference type="EMBL" id="VTEV01000009">
    <property type="protein sequence ID" value="TYS63661.1"/>
    <property type="molecule type" value="Genomic_DNA"/>
</dbReference>
<dbReference type="RefSeq" id="WP_148989831.1">
    <property type="nucleotide sequence ID" value="NZ_VTEV01000009.1"/>
</dbReference>
<dbReference type="OrthoDB" id="1432909at2"/>
<dbReference type="Gene3D" id="2.60.120.260">
    <property type="entry name" value="Galactose-binding domain-like"/>
    <property type="match status" value="2"/>
</dbReference>
<dbReference type="Pfam" id="PF05593">
    <property type="entry name" value="RHS_repeat"/>
    <property type="match status" value="1"/>
</dbReference>
<feature type="domain" description="Teneurin-like YD-shell" evidence="4">
    <location>
        <begin position="1524"/>
        <end position="1804"/>
    </location>
</feature>
<dbReference type="NCBIfam" id="TIGR03696">
    <property type="entry name" value="Rhs_assc_core"/>
    <property type="match status" value="1"/>
</dbReference>
<accession>A0A5D4SLS3</accession>
<dbReference type="NCBIfam" id="TIGR01643">
    <property type="entry name" value="YD_repeat_2x"/>
    <property type="match status" value="1"/>
</dbReference>
<keyword evidence="1" id="KW-0677">Repeat</keyword>
<dbReference type="PANTHER" id="PTHR32305">
    <property type="match status" value="1"/>
</dbReference>
<comment type="caution">
    <text evidence="5">The sequence shown here is derived from an EMBL/GenBank/DDBJ whole genome shotgun (WGS) entry which is preliminary data.</text>
</comment>
<dbReference type="InterPro" id="IPR022385">
    <property type="entry name" value="Rhs_assc_core"/>
</dbReference>
<sequence length="1913" mass="217233">MKEVQTLRKFVIFTLVILLVFSSIPYEKMNVKALSNNSLSEDQEVENETIEQQELIDYNNIEQLSEDKEIVTLRSENSKVYENDNGTYTAEVYLEPIHFLEENEWQEIENTFSYSKEDEVYTNSSNSFDVTFNQEPSYKDNSIFSYTIGEKVVTISAVDDTDSDDPDTHTDIQPIKATSEENKITYENLYPGVKFEYILDGSRIKENIILDSYNGKNVFKFNIHAEGVLPQTREDGSIEFLDKGTKEFLFYIQSPFMFDSNQENDEISLDVSQEIIEVSEDTFTLVITASEEYLSHPDRVYPVIIDPWLDLFYPQDTFLSSARPTDNYHNLDFMSVGHTDYYGNTRSIMKWNQLPTIPNAEIVDAKLGINIFENNDTGTPSLHLHRITSNFSDIKTLRWDTMPSFLTTPVASINQFNINSSWPTYLNVTSLVKGWYNNEFPNYGFILKQTSAEESAKKKNHRFRTSEWNNPNGSIIGKPKLVITYRPKELLGLTDYWTYTPDLFQGEGTAVVNVINGNVVYDINVLNLPSKTDAFNLKMVYNSRSYHSGNYGYGWTFSGQRHLMPNSDKSIVEYVDGNGTRYHFNKQQHDSTNSYSAPEGVFLNLEKTPTGYKMTDPSETAYYFDEEGKNTSIVDEKGNTIHYGFNSSKKLITISESFNGTPGRSISLVYRTDNGMLDKIKDFRGTETSFTYESVNTKTRLKSITFASNRTDLQKKLVGFNYNPNHYLTEVLDALGNKGAFEYDASNRATKIIDPRSTSYFASITYPSSSTTIFKDARGHQTHYKHDNHENKATANVIEITEDFGGTTAATTKYEWYRNTITKVTEPDSISGASSGAVSTAEYDNKGNVTEVVEPNNIKVTNNYDDKSNLTKEMLINGSFEEHIYDAKSNLVSTSNNYRETDYNTYDVYGNIVSNATPTRLTHNRIKNSNFELSATNGLPKYWTKRSIGQYSISSDAPKGNQSAKISLSSSEDAGYLSQIFPVDPDESDKAYTISSFIKTENLTGDGAQLRLYFLDSQNKTITDAQGVSIRHFTPTIKGTQGWTQISDFIKAPSNTASIRVDLLVTGTGSASFDAIQVMYGRVVDTYYSNENAGMEWDIADSWTLNSINTAIDGLTTERKRRGLQSFKIHGSSGKRFIGQELPIKGKANTPITFSGWAYATHAVPYAKDKEFELRMWLRHPDNTESGPYSIPFQPDVLNQWQFAKKTIFADKEIISAKIYAIFNGQQTGEVFFDNIKVEENGSTSETFYKDGNFVEKQLNSLNNATNYEYDNNGNKIKFTNSTGKHLAYDYDFLDRLTRISIVDPNSANSIHTNYHFDNQGNLKQRIEPRGYITDFEYNAVNQVTKETDPEGKFIQYDYDEAGNTKLVERGKGSSILSKVEYKYDRKDQQTETWVNGLKLFTNEYDKVGNIKKQILANQQAYVYKYDDNKRVKMAQEPSGIKLVNVYDTVETSLSNGLRKTMIETVGNASFTTSYNHDILGRVTDVTAPGSGKLEFHYDEKSNPVRVKYGSTNYYQEFDENGLYKQQTLVGLEQHQFKYLYKSDGNMQSYTDGATTQEFTYDFAGRLETWKHKGTQVNYQYDKSGNLLNPNGKSLSFNKANEVATFTYDNAGQLVKDDKYSYLWDGLGQLTEVKNLSGSTLSSYTYHPNGLRKSKKVGSNTFNYHYDGTELIRITNTNNVTVWSFTWLSGKPVSMTNQQGTTFYYVTNYRGDVSKIIDTTGKTVASYEYDPWGNVLAANEQTSVSGQPLRYAGYVYDTETKLYYLQARYYDPSLGRFLSRDPDIGDSDDPITQNGYVYADNNPVMMVDPDGQWAWLAVNAAFAIYDGYKTYKAGGNKKQVAWAVASNFIKIGKIKKIAKFSNGPLGKANRKKQGREINEKKKKNPKFVSRSNKDSNRKMKKHTPGRGHKKGKK</sequence>
<dbReference type="InterPro" id="IPR056823">
    <property type="entry name" value="TEN-like_YD-shell"/>
</dbReference>
<dbReference type="Pfam" id="PF25023">
    <property type="entry name" value="TEN_YD-shell"/>
    <property type="match status" value="1"/>
</dbReference>
<dbReference type="InterPro" id="IPR006530">
    <property type="entry name" value="YD"/>
</dbReference>
<proteinExistence type="predicted"/>
<feature type="region of interest" description="Disordered" evidence="2">
    <location>
        <begin position="1862"/>
        <end position="1913"/>
    </location>
</feature>
<dbReference type="Pfam" id="PF20148">
    <property type="entry name" value="DUF6531"/>
    <property type="match status" value="1"/>
</dbReference>
<evidence type="ECO:0000259" key="3">
    <source>
        <dbReference type="Pfam" id="PF20148"/>
    </source>
</evidence>
<dbReference type="InterPro" id="IPR031325">
    <property type="entry name" value="RHS_repeat"/>
</dbReference>
<protein>
    <submittedName>
        <fullName evidence="5">DNRLRE domain-containing protein</fullName>
    </submittedName>
</protein>
<evidence type="ECO:0000256" key="1">
    <source>
        <dbReference type="ARBA" id="ARBA00022737"/>
    </source>
</evidence>
<dbReference type="Gene3D" id="2.180.10.10">
    <property type="entry name" value="RHS repeat-associated core"/>
    <property type="match status" value="2"/>
</dbReference>
<feature type="compositionally biased region" description="Basic residues" evidence="2">
    <location>
        <begin position="1898"/>
        <end position="1913"/>
    </location>
</feature>
<feature type="domain" description="DUF6531" evidence="3">
    <location>
        <begin position="512"/>
        <end position="584"/>
    </location>
</feature>